<dbReference type="InterPro" id="IPR050759">
    <property type="entry name" value="Serine_protease_kringle"/>
</dbReference>
<dbReference type="PANTHER" id="PTHR24261">
    <property type="entry name" value="PLASMINOGEN-RELATED"/>
    <property type="match status" value="1"/>
</dbReference>
<feature type="domain" description="Kringle" evidence="4">
    <location>
        <begin position="4"/>
        <end position="25"/>
    </location>
</feature>
<evidence type="ECO:0000259" key="4">
    <source>
        <dbReference type="PROSITE" id="PS50070"/>
    </source>
</evidence>
<dbReference type="Proteomes" id="UP000677054">
    <property type="component" value="Unassembled WGS sequence"/>
</dbReference>
<keyword evidence="2" id="KW-1015">Disulfide bond</keyword>
<dbReference type="InterPro" id="IPR013806">
    <property type="entry name" value="Kringle-like"/>
</dbReference>
<dbReference type="EMBL" id="LR908217">
    <property type="protein sequence ID" value="CAD7254279.1"/>
    <property type="molecule type" value="Genomic_DNA"/>
</dbReference>
<protein>
    <recommendedName>
        <fullName evidence="4">Kringle domain-containing protein</fullName>
    </recommendedName>
</protein>
<dbReference type="InterPro" id="IPR000001">
    <property type="entry name" value="Kringle"/>
</dbReference>
<evidence type="ECO:0000256" key="2">
    <source>
        <dbReference type="ARBA" id="ARBA00023157"/>
    </source>
</evidence>
<evidence type="ECO:0000256" key="1">
    <source>
        <dbReference type="ARBA" id="ARBA00022572"/>
    </source>
</evidence>
<dbReference type="PANTHER" id="PTHR24261:SF7">
    <property type="entry name" value="KRINGLE DOMAIN-CONTAINING PROTEIN"/>
    <property type="match status" value="1"/>
</dbReference>
<dbReference type="SMART" id="SM00130">
    <property type="entry name" value="KR"/>
    <property type="match status" value="1"/>
</dbReference>
<comment type="caution">
    <text evidence="3">Lacks conserved residue(s) required for the propagation of feature annotation.</text>
</comment>
<feature type="domain" description="Kringle" evidence="4">
    <location>
        <begin position="38"/>
        <end position="119"/>
    </location>
</feature>
<dbReference type="EMBL" id="CAJPEV010008699">
    <property type="protein sequence ID" value="CAG0905392.1"/>
    <property type="molecule type" value="Genomic_DNA"/>
</dbReference>
<gene>
    <name evidence="5" type="ORF">DSTB1V02_LOCUS14025</name>
</gene>
<dbReference type="AlphaFoldDB" id="A0A7R9AHT6"/>
<dbReference type="Gene3D" id="2.40.20.10">
    <property type="entry name" value="Plasminogen Kringle 4"/>
    <property type="match status" value="2"/>
</dbReference>
<evidence type="ECO:0000256" key="3">
    <source>
        <dbReference type="PROSITE-ProRule" id="PRU00121"/>
    </source>
</evidence>
<organism evidence="5">
    <name type="scientific">Darwinula stevensoni</name>
    <dbReference type="NCBI Taxonomy" id="69355"/>
    <lineage>
        <taxon>Eukaryota</taxon>
        <taxon>Metazoa</taxon>
        <taxon>Ecdysozoa</taxon>
        <taxon>Arthropoda</taxon>
        <taxon>Crustacea</taxon>
        <taxon>Oligostraca</taxon>
        <taxon>Ostracoda</taxon>
        <taxon>Podocopa</taxon>
        <taxon>Podocopida</taxon>
        <taxon>Darwinulocopina</taxon>
        <taxon>Darwinuloidea</taxon>
        <taxon>Darwinulidae</taxon>
        <taxon>Darwinula</taxon>
    </lineage>
</organism>
<evidence type="ECO:0000313" key="6">
    <source>
        <dbReference type="Proteomes" id="UP000677054"/>
    </source>
</evidence>
<dbReference type="InterPro" id="IPR038178">
    <property type="entry name" value="Kringle_sf"/>
</dbReference>
<dbReference type="PRINTS" id="PR00018">
    <property type="entry name" value="KRINGLE"/>
</dbReference>
<dbReference type="SUPFAM" id="SSF57440">
    <property type="entry name" value="Kringle-like"/>
    <property type="match status" value="2"/>
</dbReference>
<keyword evidence="1 3" id="KW-0420">Kringle</keyword>
<evidence type="ECO:0000313" key="5">
    <source>
        <dbReference type="EMBL" id="CAD7254279.1"/>
    </source>
</evidence>
<reference evidence="5" key="1">
    <citation type="submission" date="2020-11" db="EMBL/GenBank/DDBJ databases">
        <authorList>
            <person name="Tran Van P."/>
        </authorList>
    </citation>
    <scope>NUCLEOTIDE SEQUENCE</scope>
</reference>
<dbReference type="InterPro" id="IPR018056">
    <property type="entry name" value="Kringle_CS"/>
</dbReference>
<sequence>MYREKPWCFVSDPDIEWEYCDIPYCHNLGPLECKNNRQGKTYMGTKNVTKAGHPCQLWMRESPNPISSHGYYWNAGSFLDDLHPSHNFCRNPDGDSGGLWCFNGAGTDPVWEYCDIKLC</sequence>
<dbReference type="Pfam" id="PF00051">
    <property type="entry name" value="Kringle"/>
    <property type="match status" value="1"/>
</dbReference>
<accession>A0A7R9AHT6</accession>
<dbReference type="OrthoDB" id="1915767at2759"/>
<dbReference type="PROSITE" id="PS50070">
    <property type="entry name" value="KRINGLE_2"/>
    <property type="match status" value="2"/>
</dbReference>
<name>A0A7R9AHT6_9CRUS</name>
<dbReference type="PROSITE" id="PS00021">
    <property type="entry name" value="KRINGLE_1"/>
    <property type="match status" value="1"/>
</dbReference>
<proteinExistence type="predicted"/>
<keyword evidence="6" id="KW-1185">Reference proteome</keyword>